<proteinExistence type="predicted"/>
<gene>
    <name evidence="1" type="ORF">AWRI4620_LOCUS9434</name>
</gene>
<sequence>MEYSIRTRSPFLEFTQAQVTDLCKCLTSSSTVSKPKREEGSIENVLEKRQSQASCQAEMSKQFTQPYNFCTFYNA</sequence>
<name>A0A9N8KQA8_9PEZI</name>
<comment type="caution">
    <text evidence="1">The sequence shown here is derived from an EMBL/GenBank/DDBJ whole genome shotgun (WGS) entry which is preliminary data.</text>
</comment>
<evidence type="ECO:0000313" key="2">
    <source>
        <dbReference type="Proteomes" id="UP000745764"/>
    </source>
</evidence>
<reference evidence="1" key="1">
    <citation type="submission" date="2020-06" db="EMBL/GenBank/DDBJ databases">
        <authorList>
            <person name="Onetto C."/>
        </authorList>
    </citation>
    <scope>NUCLEOTIDE SEQUENCE</scope>
</reference>
<protein>
    <submittedName>
        <fullName evidence="1">Uncharacterized protein</fullName>
    </submittedName>
</protein>
<dbReference type="AlphaFoldDB" id="A0A9N8KQA8"/>
<dbReference type="Proteomes" id="UP000745764">
    <property type="component" value="Unassembled WGS sequence"/>
</dbReference>
<dbReference type="OrthoDB" id="3938140at2759"/>
<accession>A0A9N8KQA8</accession>
<organism evidence="1 2">
    <name type="scientific">Aureobasidium uvarum</name>
    <dbReference type="NCBI Taxonomy" id="2773716"/>
    <lineage>
        <taxon>Eukaryota</taxon>
        <taxon>Fungi</taxon>
        <taxon>Dikarya</taxon>
        <taxon>Ascomycota</taxon>
        <taxon>Pezizomycotina</taxon>
        <taxon>Dothideomycetes</taxon>
        <taxon>Dothideomycetidae</taxon>
        <taxon>Dothideales</taxon>
        <taxon>Saccotheciaceae</taxon>
        <taxon>Aureobasidium</taxon>
    </lineage>
</organism>
<dbReference type="EMBL" id="CAINUL010000019">
    <property type="protein sequence ID" value="CAD0115179.1"/>
    <property type="molecule type" value="Genomic_DNA"/>
</dbReference>
<evidence type="ECO:0000313" key="1">
    <source>
        <dbReference type="EMBL" id="CAD0115179.1"/>
    </source>
</evidence>
<keyword evidence="2" id="KW-1185">Reference proteome</keyword>